<dbReference type="OrthoDB" id="5455894at2"/>
<dbReference type="Gene3D" id="3.40.50.360">
    <property type="match status" value="1"/>
</dbReference>
<accession>A0A238Y7K8</accession>
<gene>
    <name evidence="2" type="ORF">SAMN04488503_0758</name>
</gene>
<evidence type="ECO:0008006" key="4">
    <source>
        <dbReference type="Google" id="ProtNLM"/>
    </source>
</evidence>
<name>A0A238Y7K8_9BACT</name>
<dbReference type="EMBL" id="FZOC01000001">
    <property type="protein sequence ID" value="SNR67077.1"/>
    <property type="molecule type" value="Genomic_DNA"/>
</dbReference>
<dbReference type="GO" id="GO:0010181">
    <property type="term" value="F:FMN binding"/>
    <property type="evidence" value="ECO:0007669"/>
    <property type="project" value="InterPro"/>
</dbReference>
<evidence type="ECO:0000256" key="1">
    <source>
        <dbReference type="ARBA" id="ARBA00001917"/>
    </source>
</evidence>
<dbReference type="PROSITE" id="PS00201">
    <property type="entry name" value="FLAVODOXIN"/>
    <property type="match status" value="1"/>
</dbReference>
<comment type="cofactor">
    <cofactor evidence="1">
        <name>FMN</name>
        <dbReference type="ChEBI" id="CHEBI:58210"/>
    </cofactor>
</comment>
<dbReference type="AlphaFoldDB" id="A0A238Y7K8"/>
<dbReference type="SUPFAM" id="SSF52218">
    <property type="entry name" value="Flavoproteins"/>
    <property type="match status" value="1"/>
</dbReference>
<dbReference type="GO" id="GO:0009055">
    <property type="term" value="F:electron transfer activity"/>
    <property type="evidence" value="ECO:0007669"/>
    <property type="project" value="InterPro"/>
</dbReference>
<dbReference type="InterPro" id="IPR029039">
    <property type="entry name" value="Flavoprotein-like_sf"/>
</dbReference>
<organism evidence="2 3">
    <name type="scientific">Humidesulfovibrio mexicanus</name>
    <dbReference type="NCBI Taxonomy" id="147047"/>
    <lineage>
        <taxon>Bacteria</taxon>
        <taxon>Pseudomonadati</taxon>
        <taxon>Thermodesulfobacteriota</taxon>
        <taxon>Desulfovibrionia</taxon>
        <taxon>Desulfovibrionales</taxon>
        <taxon>Desulfovibrionaceae</taxon>
        <taxon>Humidesulfovibrio</taxon>
    </lineage>
</organism>
<sequence>MNTLILYDSLGGNTRKVAQAIHEVVLERWGRADLAKASEAKDLDLFGYGLIFVGSPVIDWLPTKRLMDWVHAFLKGVNTAGGILPSSPVTPGRFGLSFCTYGGPHIGVREAVPATAWLDSFLGHLGYLPLEPWHVPGALAHREDLNLAGRLGDIRNRPDDRDLDDVRNRTSGVLASLEAFRV</sequence>
<keyword evidence="3" id="KW-1185">Reference proteome</keyword>
<reference evidence="2 3" key="1">
    <citation type="submission" date="2017-06" db="EMBL/GenBank/DDBJ databases">
        <authorList>
            <person name="Kim H.J."/>
            <person name="Triplett B.A."/>
        </authorList>
    </citation>
    <scope>NUCLEOTIDE SEQUENCE [LARGE SCALE GENOMIC DNA]</scope>
    <source>
        <strain evidence="2 3">DSM 13116</strain>
    </source>
</reference>
<dbReference type="InterPro" id="IPR001226">
    <property type="entry name" value="Flavodoxin_CS"/>
</dbReference>
<protein>
    <recommendedName>
        <fullName evidence="4">Flavodoxin</fullName>
    </recommendedName>
</protein>
<dbReference type="RefSeq" id="WP_089271839.1">
    <property type="nucleotide sequence ID" value="NZ_FZOC01000001.1"/>
</dbReference>
<dbReference type="Proteomes" id="UP000198324">
    <property type="component" value="Unassembled WGS sequence"/>
</dbReference>
<proteinExistence type="predicted"/>
<evidence type="ECO:0000313" key="2">
    <source>
        <dbReference type="EMBL" id="SNR67077.1"/>
    </source>
</evidence>
<evidence type="ECO:0000313" key="3">
    <source>
        <dbReference type="Proteomes" id="UP000198324"/>
    </source>
</evidence>